<name>A0A0S2DQQ5_LYSEN</name>
<reference evidence="1 2" key="1">
    <citation type="submission" date="2015-11" db="EMBL/GenBank/DDBJ databases">
        <title>Genome sequences of Lysobacter enzymogenes strain C3 and Lysobacter antibioticus ATCC 29479.</title>
        <authorList>
            <person name="Kobayashi D.Y."/>
        </authorList>
    </citation>
    <scope>NUCLEOTIDE SEQUENCE [LARGE SCALE GENOMIC DNA]</scope>
    <source>
        <strain evidence="1 2">C3</strain>
    </source>
</reference>
<proteinExistence type="predicted"/>
<sequence>MVFIVLEGGAFAPGQTSACPYNGNAMVYAMFRGDNPTFAEQDMISLALAAKNTGKQILVYGNGTCSSNIPFGAPNRTEGVKYIELKD</sequence>
<dbReference type="STRING" id="69.GLE_5480"/>
<dbReference type="KEGG" id="lez:GLE_5480"/>
<accession>A0A0S2DQQ5</accession>
<dbReference type="PATRIC" id="fig|69.6.peg.5394"/>
<dbReference type="Proteomes" id="UP000061569">
    <property type="component" value="Chromosome"/>
</dbReference>
<evidence type="ECO:0000313" key="2">
    <source>
        <dbReference type="Proteomes" id="UP000061569"/>
    </source>
</evidence>
<dbReference type="AlphaFoldDB" id="A0A0S2DQQ5"/>
<protein>
    <submittedName>
        <fullName evidence="1">Prolyl 4-hydroxylase, alpha subunit</fullName>
    </submittedName>
</protein>
<evidence type="ECO:0000313" key="1">
    <source>
        <dbReference type="EMBL" id="ALN60821.1"/>
    </source>
</evidence>
<organism evidence="1 2">
    <name type="scientific">Lysobacter enzymogenes</name>
    <dbReference type="NCBI Taxonomy" id="69"/>
    <lineage>
        <taxon>Bacteria</taxon>
        <taxon>Pseudomonadati</taxon>
        <taxon>Pseudomonadota</taxon>
        <taxon>Gammaproteobacteria</taxon>
        <taxon>Lysobacterales</taxon>
        <taxon>Lysobacteraceae</taxon>
        <taxon>Lysobacter</taxon>
    </lineage>
</organism>
<gene>
    <name evidence="1" type="ORF">GLE_5480</name>
</gene>
<dbReference type="EMBL" id="CP013140">
    <property type="protein sequence ID" value="ALN60821.1"/>
    <property type="molecule type" value="Genomic_DNA"/>
</dbReference>